<proteinExistence type="predicted"/>
<dbReference type="Gene3D" id="1.10.357.10">
    <property type="entry name" value="Tetracycline Repressor, domain 2"/>
    <property type="match status" value="1"/>
</dbReference>
<organism evidence="6 7">
    <name type="scientific">Aliidongia dinghuensis</name>
    <dbReference type="NCBI Taxonomy" id="1867774"/>
    <lineage>
        <taxon>Bacteria</taxon>
        <taxon>Pseudomonadati</taxon>
        <taxon>Pseudomonadota</taxon>
        <taxon>Alphaproteobacteria</taxon>
        <taxon>Rhodospirillales</taxon>
        <taxon>Dongiaceae</taxon>
        <taxon>Aliidongia</taxon>
    </lineage>
</organism>
<sequence length="211" mass="23636">MTKLVRQPQERSRQTRDLLIEATLDCLQEFGFHGASLSRILERAGVSKGTWAHHFATRNELIAAAAEIMITDTRRAADEFAASERQQDPVLIEKIWQKFYQSRYRDVLFELTVACRTEADLHRRLEPVFAGLVGGIRAAWGGDGDGEAQNLSANIAMMTVYMLRGMAVQDMLASDPVGGAALRRLWSDLMRPFMTAPMPHEAEAAVELMKD</sequence>
<dbReference type="InterPro" id="IPR050109">
    <property type="entry name" value="HTH-type_TetR-like_transc_reg"/>
</dbReference>
<dbReference type="InterPro" id="IPR001647">
    <property type="entry name" value="HTH_TetR"/>
</dbReference>
<feature type="DNA-binding region" description="H-T-H motif" evidence="4">
    <location>
        <begin position="36"/>
        <end position="55"/>
    </location>
</feature>
<dbReference type="PRINTS" id="PR00455">
    <property type="entry name" value="HTHTETR"/>
</dbReference>
<dbReference type="PANTHER" id="PTHR30055:SF234">
    <property type="entry name" value="HTH-TYPE TRANSCRIPTIONAL REGULATOR BETI"/>
    <property type="match status" value="1"/>
</dbReference>
<evidence type="ECO:0000259" key="5">
    <source>
        <dbReference type="PROSITE" id="PS50977"/>
    </source>
</evidence>
<evidence type="ECO:0000256" key="2">
    <source>
        <dbReference type="ARBA" id="ARBA00023125"/>
    </source>
</evidence>
<protein>
    <submittedName>
        <fullName evidence="6">Putative transcriptional regulator, TetR family protein</fullName>
    </submittedName>
</protein>
<reference evidence="6" key="2">
    <citation type="submission" date="2020-09" db="EMBL/GenBank/DDBJ databases">
        <authorList>
            <person name="Sun Q."/>
            <person name="Zhou Y."/>
        </authorList>
    </citation>
    <scope>NUCLEOTIDE SEQUENCE</scope>
    <source>
        <strain evidence="6">CGMCC 1.15725</strain>
    </source>
</reference>
<evidence type="ECO:0000256" key="1">
    <source>
        <dbReference type="ARBA" id="ARBA00023015"/>
    </source>
</evidence>
<keyword evidence="2 4" id="KW-0238">DNA-binding</keyword>
<dbReference type="EMBL" id="BMJQ01000024">
    <property type="protein sequence ID" value="GGF47026.1"/>
    <property type="molecule type" value="Genomic_DNA"/>
</dbReference>
<dbReference type="SUPFAM" id="SSF46689">
    <property type="entry name" value="Homeodomain-like"/>
    <property type="match status" value="1"/>
</dbReference>
<evidence type="ECO:0000256" key="3">
    <source>
        <dbReference type="ARBA" id="ARBA00023163"/>
    </source>
</evidence>
<gene>
    <name evidence="6" type="ORF">GCM10011611_61810</name>
</gene>
<comment type="caution">
    <text evidence="6">The sequence shown here is derived from an EMBL/GenBank/DDBJ whole genome shotgun (WGS) entry which is preliminary data.</text>
</comment>
<keyword evidence="7" id="KW-1185">Reference proteome</keyword>
<dbReference type="GO" id="GO:0003700">
    <property type="term" value="F:DNA-binding transcription factor activity"/>
    <property type="evidence" value="ECO:0007669"/>
    <property type="project" value="TreeGrafter"/>
</dbReference>
<dbReference type="AlphaFoldDB" id="A0A8J3E7P7"/>
<dbReference type="Pfam" id="PF00440">
    <property type="entry name" value="TetR_N"/>
    <property type="match status" value="1"/>
</dbReference>
<evidence type="ECO:0000313" key="7">
    <source>
        <dbReference type="Proteomes" id="UP000646365"/>
    </source>
</evidence>
<dbReference type="GO" id="GO:0000976">
    <property type="term" value="F:transcription cis-regulatory region binding"/>
    <property type="evidence" value="ECO:0007669"/>
    <property type="project" value="TreeGrafter"/>
</dbReference>
<dbReference type="InterPro" id="IPR009057">
    <property type="entry name" value="Homeodomain-like_sf"/>
</dbReference>
<dbReference type="Proteomes" id="UP000646365">
    <property type="component" value="Unassembled WGS sequence"/>
</dbReference>
<keyword evidence="3" id="KW-0804">Transcription</keyword>
<dbReference type="PROSITE" id="PS50977">
    <property type="entry name" value="HTH_TETR_2"/>
    <property type="match status" value="1"/>
</dbReference>
<evidence type="ECO:0000256" key="4">
    <source>
        <dbReference type="PROSITE-ProRule" id="PRU00335"/>
    </source>
</evidence>
<evidence type="ECO:0000313" key="6">
    <source>
        <dbReference type="EMBL" id="GGF47026.1"/>
    </source>
</evidence>
<keyword evidence="1" id="KW-0805">Transcription regulation</keyword>
<reference evidence="6" key="1">
    <citation type="journal article" date="2014" name="Int. J. Syst. Evol. Microbiol.">
        <title>Complete genome sequence of Corynebacterium casei LMG S-19264T (=DSM 44701T), isolated from a smear-ripened cheese.</title>
        <authorList>
            <consortium name="US DOE Joint Genome Institute (JGI-PGF)"/>
            <person name="Walter F."/>
            <person name="Albersmeier A."/>
            <person name="Kalinowski J."/>
            <person name="Ruckert C."/>
        </authorList>
    </citation>
    <scope>NUCLEOTIDE SEQUENCE</scope>
    <source>
        <strain evidence="6">CGMCC 1.15725</strain>
    </source>
</reference>
<feature type="domain" description="HTH tetR-type" evidence="5">
    <location>
        <begin position="13"/>
        <end position="73"/>
    </location>
</feature>
<accession>A0A8J3E7P7</accession>
<dbReference type="RefSeq" id="WP_189052052.1">
    <property type="nucleotide sequence ID" value="NZ_BMJQ01000024.1"/>
</dbReference>
<dbReference type="PANTHER" id="PTHR30055">
    <property type="entry name" value="HTH-TYPE TRANSCRIPTIONAL REGULATOR RUTR"/>
    <property type="match status" value="1"/>
</dbReference>
<name>A0A8J3E7P7_9PROT</name>